<sequence>MRSPVFWSLVQWLRSTEDGQPQDGQKQGVHRADGADWEARQRIQQAKITQDQRRGELETQQDKLSPQAAPGEAD</sequence>
<dbReference type="EMBL" id="AWTV01000009">
    <property type="protein sequence ID" value="KIH89600.1"/>
    <property type="molecule type" value="Genomic_DNA"/>
</dbReference>
<dbReference type="OrthoDB" id="10280312at2759"/>
<dbReference type="GeneID" id="63681197"/>
<accession>A0A0C2IRU5</accession>
<feature type="region of interest" description="Disordered" evidence="1">
    <location>
        <begin position="46"/>
        <end position="74"/>
    </location>
</feature>
<organism evidence="2 3">
    <name type="scientific">Sporothrix brasiliensis 5110</name>
    <dbReference type="NCBI Taxonomy" id="1398154"/>
    <lineage>
        <taxon>Eukaryota</taxon>
        <taxon>Fungi</taxon>
        <taxon>Dikarya</taxon>
        <taxon>Ascomycota</taxon>
        <taxon>Pezizomycotina</taxon>
        <taxon>Sordariomycetes</taxon>
        <taxon>Sordariomycetidae</taxon>
        <taxon>Ophiostomatales</taxon>
        <taxon>Ophiostomataceae</taxon>
        <taxon>Sporothrix</taxon>
    </lineage>
</organism>
<reference evidence="2 3" key="1">
    <citation type="journal article" date="2014" name="BMC Genomics">
        <title>Comparative genomics of the major fungal agents of human and animal Sporotrichosis: Sporothrix schenckii and Sporothrix brasiliensis.</title>
        <authorList>
            <person name="Teixeira M.M."/>
            <person name="de Almeida L.G."/>
            <person name="Kubitschek-Barreira P."/>
            <person name="Alves F.L."/>
            <person name="Kioshima E.S."/>
            <person name="Abadio A.K."/>
            <person name="Fernandes L."/>
            <person name="Derengowski L.S."/>
            <person name="Ferreira K.S."/>
            <person name="Souza R.C."/>
            <person name="Ruiz J.C."/>
            <person name="de Andrade N.C."/>
            <person name="Paes H.C."/>
            <person name="Nicola A.M."/>
            <person name="Albuquerque P."/>
            <person name="Gerber A.L."/>
            <person name="Martins V.P."/>
            <person name="Peconick L.D."/>
            <person name="Neto A.V."/>
            <person name="Chaucanez C.B."/>
            <person name="Silva P.A."/>
            <person name="Cunha O.L."/>
            <person name="de Oliveira F.F."/>
            <person name="dos Santos T.C."/>
            <person name="Barros A.L."/>
            <person name="Soares M.A."/>
            <person name="de Oliveira L.M."/>
            <person name="Marini M.M."/>
            <person name="Villalobos-Duno H."/>
            <person name="Cunha M.M."/>
            <person name="de Hoog S."/>
            <person name="da Silveira J.F."/>
            <person name="Henrissat B."/>
            <person name="Nino-Vega G.A."/>
            <person name="Cisalpino P.S."/>
            <person name="Mora-Montes H.M."/>
            <person name="Almeida S.R."/>
            <person name="Stajich J.E."/>
            <person name="Lopes-Bezerra L.M."/>
            <person name="Vasconcelos A.T."/>
            <person name="Felipe M.S."/>
        </authorList>
    </citation>
    <scope>NUCLEOTIDE SEQUENCE [LARGE SCALE GENOMIC DNA]</scope>
    <source>
        <strain evidence="2 3">5110</strain>
    </source>
</reference>
<dbReference type="VEuPathDB" id="FungiDB:SPBR_08026"/>
<dbReference type="HOGENOM" id="CLU_2689422_0_0_1"/>
<dbReference type="RefSeq" id="XP_040617610.1">
    <property type="nucleotide sequence ID" value="XM_040766276.1"/>
</dbReference>
<evidence type="ECO:0000256" key="1">
    <source>
        <dbReference type="SAM" id="MobiDB-lite"/>
    </source>
</evidence>
<protein>
    <submittedName>
        <fullName evidence="2">Uncharacterized protein</fullName>
    </submittedName>
</protein>
<keyword evidence="3" id="KW-1185">Reference proteome</keyword>
<name>A0A0C2IRU5_9PEZI</name>
<feature type="region of interest" description="Disordered" evidence="1">
    <location>
        <begin position="17"/>
        <end position="36"/>
    </location>
</feature>
<gene>
    <name evidence="2" type="ORF">SPBR_08026</name>
</gene>
<comment type="caution">
    <text evidence="2">The sequence shown here is derived from an EMBL/GenBank/DDBJ whole genome shotgun (WGS) entry which is preliminary data.</text>
</comment>
<evidence type="ECO:0000313" key="3">
    <source>
        <dbReference type="Proteomes" id="UP000031575"/>
    </source>
</evidence>
<proteinExistence type="predicted"/>
<evidence type="ECO:0000313" key="2">
    <source>
        <dbReference type="EMBL" id="KIH89600.1"/>
    </source>
</evidence>
<dbReference type="Proteomes" id="UP000031575">
    <property type="component" value="Unassembled WGS sequence"/>
</dbReference>
<dbReference type="AlphaFoldDB" id="A0A0C2IRU5"/>
<feature type="compositionally biased region" description="Basic and acidic residues" evidence="1">
    <location>
        <begin position="50"/>
        <end position="61"/>
    </location>
</feature>